<feature type="region of interest" description="Disordered" evidence="1">
    <location>
        <begin position="104"/>
        <end position="139"/>
    </location>
</feature>
<feature type="domain" description="HTH arsR-type" evidence="2">
    <location>
        <begin position="1"/>
        <end position="90"/>
    </location>
</feature>
<dbReference type="CDD" id="cd00090">
    <property type="entry name" value="HTH_ARSR"/>
    <property type="match status" value="1"/>
</dbReference>
<dbReference type="RefSeq" id="WP_341425283.1">
    <property type="nucleotide sequence ID" value="NZ_JBBUTG010000004.1"/>
</dbReference>
<feature type="compositionally biased region" description="Basic residues" evidence="1">
    <location>
        <begin position="126"/>
        <end position="139"/>
    </location>
</feature>
<dbReference type="SUPFAM" id="SSF46785">
    <property type="entry name" value="Winged helix' DNA-binding domain"/>
    <property type="match status" value="1"/>
</dbReference>
<accession>A0ABU9BQY6</accession>
<evidence type="ECO:0000313" key="3">
    <source>
        <dbReference type="EMBL" id="MEK8030913.1"/>
    </source>
</evidence>
<protein>
    <submittedName>
        <fullName evidence="3">Metalloregulator ArsR/SmtB family transcription factor</fullName>
    </submittedName>
</protein>
<dbReference type="EMBL" id="JBBUTG010000004">
    <property type="protein sequence ID" value="MEK8030913.1"/>
    <property type="molecule type" value="Genomic_DNA"/>
</dbReference>
<dbReference type="Pfam" id="PF01022">
    <property type="entry name" value="HTH_5"/>
    <property type="match status" value="1"/>
</dbReference>
<proteinExistence type="predicted"/>
<gene>
    <name evidence="3" type="ORF">AACH06_08820</name>
</gene>
<reference evidence="3 4" key="1">
    <citation type="submission" date="2024-04" db="EMBL/GenBank/DDBJ databases">
        <title>Novel species of the genus Ideonella isolated from streams.</title>
        <authorList>
            <person name="Lu H."/>
        </authorList>
    </citation>
    <scope>NUCLEOTIDE SEQUENCE [LARGE SCALE GENOMIC DNA]</scope>
    <source>
        <strain evidence="3 4">DXS29W</strain>
    </source>
</reference>
<sequence length="139" mass="15355">MSAGLDAALSALADPTRRAVVELLRHRPHRAGELADALAMTPAALSRHLRVLRRSGLIADDEPADDARVRLYRLERSGFEPLQGWLQELEAFWDDQLLAFKAHAESAARAQEVAPPAARRQPPRPAGRHAVRPPRKAPK</sequence>
<keyword evidence="4" id="KW-1185">Reference proteome</keyword>
<dbReference type="InterPro" id="IPR036388">
    <property type="entry name" value="WH-like_DNA-bd_sf"/>
</dbReference>
<comment type="caution">
    <text evidence="3">The sequence shown here is derived from an EMBL/GenBank/DDBJ whole genome shotgun (WGS) entry which is preliminary data.</text>
</comment>
<name>A0ABU9BQY6_9BURK</name>
<dbReference type="InterPro" id="IPR011991">
    <property type="entry name" value="ArsR-like_HTH"/>
</dbReference>
<organism evidence="3 4">
    <name type="scientific">Ideonella lacteola</name>
    <dbReference type="NCBI Taxonomy" id="2984193"/>
    <lineage>
        <taxon>Bacteria</taxon>
        <taxon>Pseudomonadati</taxon>
        <taxon>Pseudomonadota</taxon>
        <taxon>Betaproteobacteria</taxon>
        <taxon>Burkholderiales</taxon>
        <taxon>Sphaerotilaceae</taxon>
        <taxon>Ideonella</taxon>
    </lineage>
</organism>
<dbReference type="InterPro" id="IPR001845">
    <property type="entry name" value="HTH_ArsR_DNA-bd_dom"/>
</dbReference>
<feature type="compositionally biased region" description="Low complexity" evidence="1">
    <location>
        <begin position="107"/>
        <end position="120"/>
    </location>
</feature>
<dbReference type="PANTHER" id="PTHR38600">
    <property type="entry name" value="TRANSCRIPTIONAL REGULATORY PROTEIN"/>
    <property type="match status" value="1"/>
</dbReference>
<dbReference type="Gene3D" id="1.10.10.10">
    <property type="entry name" value="Winged helix-like DNA-binding domain superfamily/Winged helix DNA-binding domain"/>
    <property type="match status" value="1"/>
</dbReference>
<evidence type="ECO:0000256" key="1">
    <source>
        <dbReference type="SAM" id="MobiDB-lite"/>
    </source>
</evidence>
<dbReference type="PRINTS" id="PR00778">
    <property type="entry name" value="HTHARSR"/>
</dbReference>
<dbReference type="PANTHER" id="PTHR38600:SF2">
    <property type="entry name" value="SLL0088 PROTEIN"/>
    <property type="match status" value="1"/>
</dbReference>
<dbReference type="NCBIfam" id="NF033788">
    <property type="entry name" value="HTH_metalloreg"/>
    <property type="match status" value="1"/>
</dbReference>
<evidence type="ECO:0000259" key="2">
    <source>
        <dbReference type="PROSITE" id="PS50987"/>
    </source>
</evidence>
<dbReference type="InterPro" id="IPR036390">
    <property type="entry name" value="WH_DNA-bd_sf"/>
</dbReference>
<dbReference type="SMART" id="SM00418">
    <property type="entry name" value="HTH_ARSR"/>
    <property type="match status" value="1"/>
</dbReference>
<dbReference type="PROSITE" id="PS50987">
    <property type="entry name" value="HTH_ARSR_2"/>
    <property type="match status" value="1"/>
</dbReference>
<dbReference type="Proteomes" id="UP001371218">
    <property type="component" value="Unassembled WGS sequence"/>
</dbReference>
<evidence type="ECO:0000313" key="4">
    <source>
        <dbReference type="Proteomes" id="UP001371218"/>
    </source>
</evidence>